<protein>
    <submittedName>
        <fullName evidence="7">Similar to Saccharomyces cerevisiae YHR181W SVP26 Integral membrane protein of the early Golgi apparatus and endoplasmic reticulum, involved in COP II vesicle transport</fullName>
    </submittedName>
</protein>
<sequence>MAVVLQLLSIAGNVLGFLFLTLCIASGLYYISEIVEEHTEPTRRFLTRTIWAIEIILLLLLIFDKFPIKLTLFTMASHMLYYQNLKKFPFISLTSLTFLSSCVVVVVNHYLWFKHFNEVDIPPQFRYDPNYVPPRRATFSQVSSFFAICIWFMPFALFVSLSAGDYILPTTVEQAKKTDDITDLNDSGNATKFRGRTVGLARVVIHSVRKYIYSILALFGIQVQRDYDNLGI</sequence>
<dbReference type="GeneID" id="64859273"/>
<dbReference type="Proteomes" id="UP000644660">
    <property type="component" value="Unassembled WGS sequence"/>
</dbReference>
<comment type="similarity">
    <text evidence="2">Belongs to the SVP26 family.</text>
</comment>
<evidence type="ECO:0000256" key="2">
    <source>
        <dbReference type="ARBA" id="ARBA00008096"/>
    </source>
</evidence>
<dbReference type="PANTHER" id="PTHR13144:SF0">
    <property type="entry name" value="PROTEIN TEX261"/>
    <property type="match status" value="1"/>
</dbReference>
<dbReference type="PANTHER" id="PTHR13144">
    <property type="entry name" value="TEX261 PROTEIN"/>
    <property type="match status" value="1"/>
</dbReference>
<name>A0A8H2VIT5_9SACH</name>
<organism evidence="7 8">
    <name type="scientific">Maudiozyma barnettii</name>
    <dbReference type="NCBI Taxonomy" id="61262"/>
    <lineage>
        <taxon>Eukaryota</taxon>
        <taxon>Fungi</taxon>
        <taxon>Dikarya</taxon>
        <taxon>Ascomycota</taxon>
        <taxon>Saccharomycotina</taxon>
        <taxon>Saccharomycetes</taxon>
        <taxon>Saccharomycetales</taxon>
        <taxon>Saccharomycetaceae</taxon>
        <taxon>Maudiozyma</taxon>
    </lineage>
</organism>
<evidence type="ECO:0000313" key="7">
    <source>
        <dbReference type="EMBL" id="CAB4256201.1"/>
    </source>
</evidence>
<keyword evidence="4 6" id="KW-1133">Transmembrane helix</keyword>
<evidence type="ECO:0000256" key="1">
    <source>
        <dbReference type="ARBA" id="ARBA00004141"/>
    </source>
</evidence>
<comment type="subcellular location">
    <subcellularLocation>
        <location evidence="1">Membrane</location>
        <topology evidence="1">Multi-pass membrane protein</topology>
    </subcellularLocation>
</comment>
<feature type="transmembrane region" description="Helical" evidence="6">
    <location>
        <begin position="145"/>
        <end position="168"/>
    </location>
</feature>
<feature type="transmembrane region" description="Helical" evidence="6">
    <location>
        <begin position="7"/>
        <end position="30"/>
    </location>
</feature>
<keyword evidence="5 6" id="KW-0472">Membrane</keyword>
<dbReference type="GO" id="GO:0097020">
    <property type="term" value="F:COPII receptor activity"/>
    <property type="evidence" value="ECO:0007669"/>
    <property type="project" value="InterPro"/>
</dbReference>
<dbReference type="InterPro" id="IPR007277">
    <property type="entry name" value="Svp26/Tex261"/>
</dbReference>
<gene>
    <name evidence="7" type="ORF">KABA2_08S05544</name>
</gene>
<feature type="transmembrane region" description="Helical" evidence="6">
    <location>
        <begin position="88"/>
        <end position="112"/>
    </location>
</feature>
<feature type="transmembrane region" description="Helical" evidence="6">
    <location>
        <begin position="50"/>
        <end position="68"/>
    </location>
</feature>
<dbReference type="RefSeq" id="XP_041408045.1">
    <property type="nucleotide sequence ID" value="XM_041552111.1"/>
</dbReference>
<keyword evidence="3 6" id="KW-0812">Transmembrane</keyword>
<keyword evidence="8" id="KW-1185">Reference proteome</keyword>
<proteinExistence type="inferred from homology"/>
<dbReference type="EMBL" id="CAEFZW010000008">
    <property type="protein sequence ID" value="CAB4256201.1"/>
    <property type="molecule type" value="Genomic_DNA"/>
</dbReference>
<evidence type="ECO:0000256" key="6">
    <source>
        <dbReference type="SAM" id="Phobius"/>
    </source>
</evidence>
<evidence type="ECO:0000313" key="8">
    <source>
        <dbReference type="Proteomes" id="UP000644660"/>
    </source>
</evidence>
<dbReference type="AlphaFoldDB" id="A0A8H2VIT5"/>
<evidence type="ECO:0000256" key="4">
    <source>
        <dbReference type="ARBA" id="ARBA00022989"/>
    </source>
</evidence>
<dbReference type="GO" id="GO:0030134">
    <property type="term" value="C:COPII-coated ER to Golgi transport vesicle"/>
    <property type="evidence" value="ECO:0007669"/>
    <property type="project" value="TreeGrafter"/>
</dbReference>
<dbReference type="OrthoDB" id="28257at2759"/>
<reference evidence="7 8" key="1">
    <citation type="submission" date="2020-05" db="EMBL/GenBank/DDBJ databases">
        <authorList>
            <person name="Casaregola S."/>
            <person name="Devillers H."/>
            <person name="Grondin C."/>
        </authorList>
    </citation>
    <scope>NUCLEOTIDE SEQUENCE [LARGE SCALE GENOMIC DNA]</scope>
    <source>
        <strain evidence="7 8">CLIB 1767</strain>
    </source>
</reference>
<comment type="caution">
    <text evidence="7">The sequence shown here is derived from an EMBL/GenBank/DDBJ whole genome shotgun (WGS) entry which is preliminary data.</text>
</comment>
<accession>A0A8H2VIT5</accession>
<dbReference type="GO" id="GO:0005789">
    <property type="term" value="C:endoplasmic reticulum membrane"/>
    <property type="evidence" value="ECO:0007669"/>
    <property type="project" value="TreeGrafter"/>
</dbReference>
<dbReference type="GO" id="GO:0000139">
    <property type="term" value="C:Golgi membrane"/>
    <property type="evidence" value="ECO:0007669"/>
    <property type="project" value="TreeGrafter"/>
</dbReference>
<dbReference type="Pfam" id="PF04148">
    <property type="entry name" value="Erv26"/>
    <property type="match status" value="1"/>
</dbReference>
<dbReference type="GO" id="GO:0006888">
    <property type="term" value="P:endoplasmic reticulum to Golgi vesicle-mediated transport"/>
    <property type="evidence" value="ECO:0007669"/>
    <property type="project" value="InterPro"/>
</dbReference>
<evidence type="ECO:0000256" key="3">
    <source>
        <dbReference type="ARBA" id="ARBA00022692"/>
    </source>
</evidence>
<evidence type="ECO:0000256" key="5">
    <source>
        <dbReference type="ARBA" id="ARBA00023136"/>
    </source>
</evidence>